<keyword evidence="2" id="KW-1185">Reference proteome</keyword>
<evidence type="ECO:0000313" key="1">
    <source>
        <dbReference type="EMBL" id="MFH6603294.1"/>
    </source>
</evidence>
<comment type="caution">
    <text evidence="1">The sequence shown here is derived from an EMBL/GenBank/DDBJ whole genome shotgun (WGS) entry which is preliminary data.</text>
</comment>
<protein>
    <submittedName>
        <fullName evidence="1">Excinuclease ABC subunit UvrC</fullName>
    </submittedName>
</protein>
<accession>A0ACC7LJ59</accession>
<gene>
    <name evidence="1" type="primary">uvrC</name>
    <name evidence="1" type="ORF">ACEZ3G_07395</name>
</gene>
<organism evidence="1 2">
    <name type="scientific">Meishania litoralis</name>
    <dbReference type="NCBI Taxonomy" id="3434685"/>
    <lineage>
        <taxon>Bacteria</taxon>
        <taxon>Pseudomonadati</taxon>
        <taxon>Bacteroidota</taxon>
        <taxon>Flavobacteriia</taxon>
        <taxon>Flavobacteriales</taxon>
        <taxon>Flavobacteriaceae</taxon>
        <taxon>Meishania</taxon>
    </lineage>
</organism>
<dbReference type="EMBL" id="JBHFPV010000001">
    <property type="protein sequence ID" value="MFH6603294.1"/>
    <property type="molecule type" value="Genomic_DNA"/>
</dbReference>
<name>A0ACC7LJ59_9FLAO</name>
<reference evidence="1" key="1">
    <citation type="submission" date="2024-09" db="EMBL/GenBank/DDBJ databases">
        <authorList>
            <person name="Liu J."/>
        </authorList>
    </citation>
    <scope>NUCLEOTIDE SEQUENCE</scope>
    <source>
        <strain evidence="1">NBU2967</strain>
    </source>
</reference>
<dbReference type="Proteomes" id="UP001595191">
    <property type="component" value="Unassembled WGS sequence"/>
</dbReference>
<proteinExistence type="predicted"/>
<sequence length="595" mass="68930">MSQIPLKIQLSTLPKTPGVYQFFDVNEKLIYVGKAKNLKKRVSSYFTKNHEYGKTRVLVKKIVGIKHIVVPSESDALLLENILIKKHRPRYNVLLKDDKSYPFLCIKNERFPRIFPTRKLVKDGSEYFGPYTSMRTVRTLLDLIKSVYPLRTCNYHLSQDKIESGKYKVCLEYHLGNCMGPCEGRQYEEDYDRQIEDIRQIIKGNFKSSLNYFKKQMKVLADEMKFEAAQRIKEKIDVLENYQVKSTIVNPKISNVDVFTIVSDEALAYINFLQLSHGSIVRSHTMEIKKKLNESDQDLLQLAIVEIRERFNSESKELYLPFEVIVPQGLKVTTPKLGDKKKILELSERNARFYRQERFNQIKIIDPDRHTDRIMAQMQKDLRLKSEPRHIECFDNSNIQGTNPVAACVVFKDGRPSKKEYRHYNIKTVDGPDDFASMEEVVFRRYKRLLAENEPLPQLIVIDGGKGQLSSALKSLDKLDLRGKIAIVGIAKKLEEIYFPGDSIPLYLNKKSESLKIIQQLRNEAHRFGITFHRNKRSKGAIKSELLDIDGIGHKTAEELLKSFKSVKRVKEAPMEKLAEKVGLAKARLIYETFN</sequence>
<evidence type="ECO:0000313" key="2">
    <source>
        <dbReference type="Proteomes" id="UP001595191"/>
    </source>
</evidence>